<name>A0A5B8S4B2_9SPHN</name>
<dbReference type="InterPro" id="IPR010982">
    <property type="entry name" value="Lambda_DNA-bd_dom_sf"/>
</dbReference>
<dbReference type="PANTHER" id="PTHR34475">
    <property type="match status" value="1"/>
</dbReference>
<reference evidence="1 2" key="1">
    <citation type="journal article" date="2013" name="J. Microbiol. Biotechnol.">
        <title>Novosphingobium ginsenosidimutans sp. nov., with the ability to convert ginsenoside.</title>
        <authorList>
            <person name="Kim J.K."/>
            <person name="He D."/>
            <person name="Liu Q.M."/>
            <person name="Park H.Y."/>
            <person name="Jung M.S."/>
            <person name="Yoon M.H."/>
            <person name="Kim S.C."/>
            <person name="Im W.T."/>
        </authorList>
    </citation>
    <scope>NUCLEOTIDE SEQUENCE [LARGE SCALE GENOMIC DNA]</scope>
    <source>
        <strain evidence="1 2">FW-6</strain>
    </source>
</reference>
<dbReference type="GO" id="GO:0003677">
    <property type="term" value="F:DNA binding"/>
    <property type="evidence" value="ECO:0007669"/>
    <property type="project" value="InterPro"/>
</dbReference>
<organism evidence="1 2">
    <name type="scientific">Novosphingobium ginsenosidimutans</name>
    <dbReference type="NCBI Taxonomy" id="1176536"/>
    <lineage>
        <taxon>Bacteria</taxon>
        <taxon>Pseudomonadati</taxon>
        <taxon>Pseudomonadota</taxon>
        <taxon>Alphaproteobacteria</taxon>
        <taxon>Sphingomonadales</taxon>
        <taxon>Sphingomonadaceae</taxon>
        <taxon>Novosphingobium</taxon>
    </lineage>
</organism>
<dbReference type="EMBL" id="CP042345">
    <property type="protein sequence ID" value="QEA15994.1"/>
    <property type="molecule type" value="Genomic_DNA"/>
</dbReference>
<sequence>MGREDYNSLVARSESVGMALMCARVASNLSIEDLAARTKVSTRFLHALERDDFSVFVSRIYIMGFAKAYAKVVGLDGEGIVASLRRQLAPQ</sequence>
<dbReference type="Pfam" id="PF13413">
    <property type="entry name" value="HTH_25"/>
    <property type="match status" value="1"/>
</dbReference>
<evidence type="ECO:0000313" key="2">
    <source>
        <dbReference type="Proteomes" id="UP000321172"/>
    </source>
</evidence>
<dbReference type="Proteomes" id="UP000321172">
    <property type="component" value="Chromosome"/>
</dbReference>
<proteinExistence type="predicted"/>
<dbReference type="OrthoDB" id="9790252at2"/>
<dbReference type="PANTHER" id="PTHR34475:SF1">
    <property type="entry name" value="CYTOSKELETON PROTEIN RODZ"/>
    <property type="match status" value="1"/>
</dbReference>
<keyword evidence="2" id="KW-1185">Reference proteome</keyword>
<accession>A0A5B8S4B2</accession>
<protein>
    <submittedName>
        <fullName evidence="1">Helix-turn-helix domain-containing protein</fullName>
    </submittedName>
</protein>
<dbReference type="KEGG" id="ngf:FRF71_07525"/>
<dbReference type="AlphaFoldDB" id="A0A5B8S4B2"/>
<gene>
    <name evidence="1" type="ORF">FRF71_07525</name>
</gene>
<dbReference type="SUPFAM" id="SSF47413">
    <property type="entry name" value="lambda repressor-like DNA-binding domains"/>
    <property type="match status" value="1"/>
</dbReference>
<dbReference type="RefSeq" id="WP_147090026.1">
    <property type="nucleotide sequence ID" value="NZ_BAABJD010000001.1"/>
</dbReference>
<evidence type="ECO:0000313" key="1">
    <source>
        <dbReference type="EMBL" id="QEA15994.1"/>
    </source>
</evidence>
<dbReference type="Gene3D" id="1.10.260.40">
    <property type="entry name" value="lambda repressor-like DNA-binding domains"/>
    <property type="match status" value="1"/>
</dbReference>
<dbReference type="InterPro" id="IPR050400">
    <property type="entry name" value="Bact_Cytoskel_RodZ"/>
</dbReference>